<protein>
    <submittedName>
        <fullName evidence="2">Uncharacterized protein YbjT (DUF2867 family)</fullName>
    </submittedName>
</protein>
<gene>
    <name evidence="2" type="ORF">BJY18_006275</name>
</gene>
<keyword evidence="3" id="KW-1185">Reference proteome</keyword>
<feature type="domain" description="NmrA-like" evidence="1">
    <location>
        <begin position="54"/>
        <end position="256"/>
    </location>
</feature>
<dbReference type="Gene3D" id="3.90.25.10">
    <property type="entry name" value="UDP-galactose 4-epimerase, domain 1"/>
    <property type="match status" value="1"/>
</dbReference>
<dbReference type="RefSeq" id="WP_184784954.1">
    <property type="nucleotide sequence ID" value="NZ_JACHMG010000001.1"/>
</dbReference>
<evidence type="ECO:0000313" key="2">
    <source>
        <dbReference type="EMBL" id="MBB4688790.1"/>
    </source>
</evidence>
<dbReference type="InterPro" id="IPR036291">
    <property type="entry name" value="NAD(P)-bd_dom_sf"/>
</dbReference>
<dbReference type="PANTHER" id="PTHR43162">
    <property type="match status" value="1"/>
</dbReference>
<sequence>MNQAARTGETLVVGGTGKTGRRVMERLERAGVAARSASRRSEPLFSWDDSTTWPDVLRGVDRLYAVYPGLGADEEQEVVSEFIRVAAAAGVRRFVLLNIWPSDSAVGSALRESGMEWTTVTPSWFNQNFSDDYIQKFREEIRSGVMATSYGDSAFAFIDAGDIADVAVAALLDDGHVGEEYYLNGPRALTFAQAAKEIGKALGRRIEYTELTVPQYAERMVTLGLDKEVAATMAESADLVEEPSGDVERVLGRAPKDFTEYAREAAAAGVWG</sequence>
<comment type="caution">
    <text evidence="2">The sequence shown here is derived from an EMBL/GenBank/DDBJ whole genome shotgun (WGS) entry which is preliminary data.</text>
</comment>
<evidence type="ECO:0000313" key="3">
    <source>
        <dbReference type="Proteomes" id="UP000581769"/>
    </source>
</evidence>
<organism evidence="2 3">
    <name type="scientific">Amycolatopsis jiangsuensis</name>
    <dbReference type="NCBI Taxonomy" id="1181879"/>
    <lineage>
        <taxon>Bacteria</taxon>
        <taxon>Bacillati</taxon>
        <taxon>Actinomycetota</taxon>
        <taxon>Actinomycetes</taxon>
        <taxon>Pseudonocardiales</taxon>
        <taxon>Pseudonocardiaceae</taxon>
        <taxon>Amycolatopsis</taxon>
    </lineage>
</organism>
<dbReference type="Gene3D" id="3.40.50.720">
    <property type="entry name" value="NAD(P)-binding Rossmann-like Domain"/>
    <property type="match status" value="1"/>
</dbReference>
<dbReference type="PANTHER" id="PTHR43162:SF1">
    <property type="entry name" value="PRESTALK A DIFFERENTIATION PROTEIN A"/>
    <property type="match status" value="1"/>
</dbReference>
<accession>A0A840J401</accession>
<dbReference type="Proteomes" id="UP000581769">
    <property type="component" value="Unassembled WGS sequence"/>
</dbReference>
<reference evidence="2 3" key="1">
    <citation type="submission" date="2020-08" db="EMBL/GenBank/DDBJ databases">
        <title>Sequencing the genomes of 1000 actinobacteria strains.</title>
        <authorList>
            <person name="Klenk H.-P."/>
        </authorList>
    </citation>
    <scope>NUCLEOTIDE SEQUENCE [LARGE SCALE GENOMIC DNA]</scope>
    <source>
        <strain evidence="2 3">DSM 45859</strain>
    </source>
</reference>
<evidence type="ECO:0000259" key="1">
    <source>
        <dbReference type="Pfam" id="PF05368"/>
    </source>
</evidence>
<proteinExistence type="predicted"/>
<dbReference type="InterPro" id="IPR008030">
    <property type="entry name" value="NmrA-like"/>
</dbReference>
<name>A0A840J401_9PSEU</name>
<dbReference type="EMBL" id="JACHMG010000001">
    <property type="protein sequence ID" value="MBB4688790.1"/>
    <property type="molecule type" value="Genomic_DNA"/>
</dbReference>
<dbReference type="Pfam" id="PF05368">
    <property type="entry name" value="NmrA"/>
    <property type="match status" value="1"/>
</dbReference>
<dbReference type="InterPro" id="IPR051604">
    <property type="entry name" value="Ergot_Alk_Oxidoreductase"/>
</dbReference>
<dbReference type="AlphaFoldDB" id="A0A840J401"/>
<dbReference type="SUPFAM" id="SSF51735">
    <property type="entry name" value="NAD(P)-binding Rossmann-fold domains"/>
    <property type="match status" value="1"/>
</dbReference>